<evidence type="ECO:0000256" key="8">
    <source>
        <dbReference type="ARBA" id="ARBA00023235"/>
    </source>
</evidence>
<evidence type="ECO:0000256" key="9">
    <source>
        <dbReference type="HAMAP-Rule" id="MF_00135"/>
    </source>
</evidence>
<dbReference type="PANTHER" id="PTHR42894">
    <property type="entry name" value="N-(5'-PHOSPHORIBOSYL)ANTHRANILATE ISOMERASE"/>
    <property type="match status" value="1"/>
</dbReference>
<keyword evidence="5 9" id="KW-0028">Amino-acid biosynthesis</keyword>
<evidence type="ECO:0000313" key="12">
    <source>
        <dbReference type="Proteomes" id="UP001597459"/>
    </source>
</evidence>
<keyword evidence="7 9" id="KW-0057">Aromatic amino acid biosynthesis</keyword>
<dbReference type="EMBL" id="JBHULX010000030">
    <property type="protein sequence ID" value="MFD2592214.1"/>
    <property type="molecule type" value="Genomic_DNA"/>
</dbReference>
<comment type="pathway">
    <text evidence="2 9">Amino-acid biosynthesis; L-tryptophan biosynthesis; L-tryptophan from chorismate: step 3/5.</text>
</comment>
<evidence type="ECO:0000256" key="3">
    <source>
        <dbReference type="ARBA" id="ARBA00012572"/>
    </source>
</evidence>
<evidence type="ECO:0000313" key="11">
    <source>
        <dbReference type="EMBL" id="MFD2592214.1"/>
    </source>
</evidence>
<dbReference type="PANTHER" id="PTHR42894:SF1">
    <property type="entry name" value="N-(5'-PHOSPHORIBOSYL)ANTHRANILATE ISOMERASE"/>
    <property type="match status" value="1"/>
</dbReference>
<proteinExistence type="inferred from homology"/>
<dbReference type="CDD" id="cd00405">
    <property type="entry name" value="PRAI"/>
    <property type="match status" value="1"/>
</dbReference>
<dbReference type="InterPro" id="IPR044643">
    <property type="entry name" value="TrpF_fam"/>
</dbReference>
<accession>A0ABW5NBE9</accession>
<organism evidence="11 12">
    <name type="scientific">Aquimarina hainanensis</name>
    <dbReference type="NCBI Taxonomy" id="1578017"/>
    <lineage>
        <taxon>Bacteria</taxon>
        <taxon>Pseudomonadati</taxon>
        <taxon>Bacteroidota</taxon>
        <taxon>Flavobacteriia</taxon>
        <taxon>Flavobacteriales</taxon>
        <taxon>Flavobacteriaceae</taxon>
        <taxon>Aquimarina</taxon>
    </lineage>
</organism>
<keyword evidence="8 9" id="KW-0413">Isomerase</keyword>
<comment type="catalytic activity">
    <reaction evidence="1 9">
        <text>N-(5-phospho-beta-D-ribosyl)anthranilate = 1-(2-carboxyphenylamino)-1-deoxy-D-ribulose 5-phosphate</text>
        <dbReference type="Rhea" id="RHEA:21540"/>
        <dbReference type="ChEBI" id="CHEBI:18277"/>
        <dbReference type="ChEBI" id="CHEBI:58613"/>
        <dbReference type="EC" id="5.3.1.24"/>
    </reaction>
</comment>
<keyword evidence="12" id="KW-1185">Reference proteome</keyword>
<comment type="caution">
    <text evidence="11">The sequence shown here is derived from an EMBL/GenBank/DDBJ whole genome shotgun (WGS) entry which is preliminary data.</text>
</comment>
<dbReference type="Pfam" id="PF00697">
    <property type="entry name" value="PRAI"/>
    <property type="match status" value="1"/>
</dbReference>
<dbReference type="HAMAP" id="MF_00135">
    <property type="entry name" value="PRAI"/>
    <property type="match status" value="1"/>
</dbReference>
<dbReference type="EC" id="5.3.1.24" evidence="3 9"/>
<comment type="similarity">
    <text evidence="9">Belongs to the TrpF family.</text>
</comment>
<evidence type="ECO:0000256" key="7">
    <source>
        <dbReference type="ARBA" id="ARBA00023141"/>
    </source>
</evidence>
<evidence type="ECO:0000256" key="4">
    <source>
        <dbReference type="ARBA" id="ARBA00022272"/>
    </source>
</evidence>
<dbReference type="Gene3D" id="3.20.20.70">
    <property type="entry name" value="Aldolase class I"/>
    <property type="match status" value="1"/>
</dbReference>
<feature type="domain" description="N-(5'phosphoribosyl) anthranilate isomerase (PRAI)" evidence="10">
    <location>
        <begin position="4"/>
        <end position="204"/>
    </location>
</feature>
<keyword evidence="6 9" id="KW-0822">Tryptophan biosynthesis</keyword>
<protein>
    <recommendedName>
        <fullName evidence="4 9">N-(5'-phosphoribosyl)anthranilate isomerase</fullName>
        <shortName evidence="9">PRAI</shortName>
        <ecNumber evidence="3 9">5.3.1.24</ecNumber>
    </recommendedName>
</protein>
<gene>
    <name evidence="9" type="primary">trpF</name>
    <name evidence="11" type="ORF">ACFSTE_15355</name>
</gene>
<dbReference type="InterPro" id="IPR001240">
    <property type="entry name" value="PRAI_dom"/>
</dbReference>
<reference evidence="12" key="1">
    <citation type="journal article" date="2019" name="Int. J. Syst. Evol. Microbiol.">
        <title>The Global Catalogue of Microorganisms (GCM) 10K type strain sequencing project: providing services to taxonomists for standard genome sequencing and annotation.</title>
        <authorList>
            <consortium name="The Broad Institute Genomics Platform"/>
            <consortium name="The Broad Institute Genome Sequencing Center for Infectious Disease"/>
            <person name="Wu L."/>
            <person name="Ma J."/>
        </authorList>
    </citation>
    <scope>NUCLEOTIDE SEQUENCE [LARGE SCALE GENOMIC DNA]</scope>
    <source>
        <strain evidence="12">KCTC 42423</strain>
    </source>
</reference>
<sequence length="220" mass="24665">MNIKVCGMTTPENIKEVAQLAPAYLGFIFYEKSPRNFTGSIPEIPKSIKKTGVFVDAPIAFILDKIKQFDFQAVQLHGTESPVLCHQLKEHHPTIEIFKVFSIKDQFDFSVLTPYEKSVDYFLFDTKGKEKGGNGYTFDWNVLKGYTASIPFILSGGIGIMEISAIKDFLREPQAALLHALDVNSKFEIQPGIKDHALVAEFITEIKKITSPSNTTSKNR</sequence>
<name>A0ABW5NBE9_9FLAO</name>
<dbReference type="SUPFAM" id="SSF51366">
    <property type="entry name" value="Ribulose-phoshate binding barrel"/>
    <property type="match status" value="1"/>
</dbReference>
<evidence type="ECO:0000256" key="2">
    <source>
        <dbReference type="ARBA" id="ARBA00004664"/>
    </source>
</evidence>
<dbReference type="GO" id="GO:0016853">
    <property type="term" value="F:isomerase activity"/>
    <property type="evidence" value="ECO:0007669"/>
    <property type="project" value="UniProtKB-KW"/>
</dbReference>
<evidence type="ECO:0000256" key="6">
    <source>
        <dbReference type="ARBA" id="ARBA00022822"/>
    </source>
</evidence>
<evidence type="ECO:0000256" key="5">
    <source>
        <dbReference type="ARBA" id="ARBA00022605"/>
    </source>
</evidence>
<evidence type="ECO:0000259" key="10">
    <source>
        <dbReference type="Pfam" id="PF00697"/>
    </source>
</evidence>
<dbReference type="InterPro" id="IPR013785">
    <property type="entry name" value="Aldolase_TIM"/>
</dbReference>
<dbReference type="InterPro" id="IPR011060">
    <property type="entry name" value="RibuloseP-bd_barrel"/>
</dbReference>
<evidence type="ECO:0000256" key="1">
    <source>
        <dbReference type="ARBA" id="ARBA00001164"/>
    </source>
</evidence>
<dbReference type="Proteomes" id="UP001597459">
    <property type="component" value="Unassembled WGS sequence"/>
</dbReference>
<dbReference type="RefSeq" id="WP_254884065.1">
    <property type="nucleotide sequence ID" value="NZ_JBHSJV010000001.1"/>
</dbReference>